<protein>
    <submittedName>
        <fullName evidence="2">Uncharacterized protein</fullName>
    </submittedName>
</protein>
<evidence type="ECO:0000313" key="2">
    <source>
        <dbReference type="EMBL" id="QJW93800.1"/>
    </source>
</evidence>
<evidence type="ECO:0000313" key="3">
    <source>
        <dbReference type="Proteomes" id="UP000503447"/>
    </source>
</evidence>
<organism evidence="2 3">
    <name type="scientific">Frigoriglobus tundricola</name>
    <dbReference type="NCBI Taxonomy" id="2774151"/>
    <lineage>
        <taxon>Bacteria</taxon>
        <taxon>Pseudomonadati</taxon>
        <taxon>Planctomycetota</taxon>
        <taxon>Planctomycetia</taxon>
        <taxon>Gemmatales</taxon>
        <taxon>Gemmataceae</taxon>
        <taxon>Frigoriglobus</taxon>
    </lineage>
</organism>
<dbReference type="KEGG" id="ftj:FTUN_1311"/>
<dbReference type="Proteomes" id="UP000503447">
    <property type="component" value="Chromosome"/>
</dbReference>
<name>A0A6M5YKD4_9BACT</name>
<feature type="region of interest" description="Disordered" evidence="1">
    <location>
        <begin position="1"/>
        <end position="57"/>
    </location>
</feature>
<keyword evidence="3" id="KW-1185">Reference proteome</keyword>
<reference evidence="3" key="1">
    <citation type="submission" date="2020-05" db="EMBL/GenBank/DDBJ databases">
        <title>Frigoriglobus tundricola gen. nov., sp. nov., a psychrotolerant cellulolytic planctomycete of the family Gemmataceae with two divergent copies of 16S rRNA gene.</title>
        <authorList>
            <person name="Kulichevskaya I.S."/>
            <person name="Ivanova A.A."/>
            <person name="Naumoff D.G."/>
            <person name="Beletsky A.V."/>
            <person name="Rijpstra W.I.C."/>
            <person name="Sinninghe Damste J.S."/>
            <person name="Mardanov A.V."/>
            <person name="Ravin N.V."/>
            <person name="Dedysh S.N."/>
        </authorList>
    </citation>
    <scope>NUCLEOTIDE SEQUENCE [LARGE SCALE GENOMIC DNA]</scope>
    <source>
        <strain evidence="3">PL17</strain>
    </source>
</reference>
<sequence>MDVNFSASVAGLSRPFGPRGRENLERIIGRERRETAAGGGAEAAGTTAEAPGSCPSP</sequence>
<dbReference type="AlphaFoldDB" id="A0A6M5YKD4"/>
<accession>A0A6M5YKD4</accession>
<proteinExistence type="predicted"/>
<gene>
    <name evidence="2" type="ORF">FTUN_1311</name>
</gene>
<dbReference type="EMBL" id="CP053452">
    <property type="protein sequence ID" value="QJW93800.1"/>
    <property type="molecule type" value="Genomic_DNA"/>
</dbReference>
<evidence type="ECO:0000256" key="1">
    <source>
        <dbReference type="SAM" id="MobiDB-lite"/>
    </source>
</evidence>
<feature type="compositionally biased region" description="Basic and acidic residues" evidence="1">
    <location>
        <begin position="19"/>
        <end position="35"/>
    </location>
</feature>